<dbReference type="EMBL" id="MN739738">
    <property type="protein sequence ID" value="QHT24079.1"/>
    <property type="molecule type" value="Genomic_DNA"/>
</dbReference>
<proteinExistence type="predicted"/>
<evidence type="ECO:0000313" key="1">
    <source>
        <dbReference type="EMBL" id="QHT24079.1"/>
    </source>
</evidence>
<reference evidence="1" key="1">
    <citation type="journal article" date="2020" name="Nature">
        <title>Giant virus diversity and host interactions through global metagenomics.</title>
        <authorList>
            <person name="Schulz F."/>
            <person name="Roux S."/>
            <person name="Paez-Espino D."/>
            <person name="Jungbluth S."/>
            <person name="Walsh D.A."/>
            <person name="Denef V.J."/>
            <person name="McMahon K.D."/>
            <person name="Konstantinidis K.T."/>
            <person name="Eloe-Fadrosh E.A."/>
            <person name="Kyrpides N.C."/>
            <person name="Woyke T."/>
        </authorList>
    </citation>
    <scope>NUCLEOTIDE SEQUENCE</scope>
    <source>
        <strain evidence="1">GVMAG-M-3300023179-132</strain>
    </source>
</reference>
<sequence>MISYIDRIYKSLFVIKEFVSSELTTIRVIGNNHTYSLSIINDGPKLIHDYDMNLIYEIV</sequence>
<organism evidence="1">
    <name type="scientific">viral metagenome</name>
    <dbReference type="NCBI Taxonomy" id="1070528"/>
    <lineage>
        <taxon>unclassified sequences</taxon>
        <taxon>metagenomes</taxon>
        <taxon>organismal metagenomes</taxon>
    </lineage>
</organism>
<dbReference type="AlphaFoldDB" id="A0A6C0E748"/>
<accession>A0A6C0E748</accession>
<protein>
    <submittedName>
        <fullName evidence="1">Uncharacterized protein</fullName>
    </submittedName>
</protein>
<name>A0A6C0E748_9ZZZZ</name>